<evidence type="ECO:0000256" key="2">
    <source>
        <dbReference type="ARBA" id="ARBA00022729"/>
    </source>
</evidence>
<dbReference type="InterPro" id="IPR051962">
    <property type="entry name" value="Cuticlin"/>
</dbReference>
<keyword evidence="1" id="KW-0193">Cuticle</keyword>
<dbReference type="InterPro" id="IPR056953">
    <property type="entry name" value="CUT_N"/>
</dbReference>
<gene>
    <name evidence="4" type="ORF">CGOC_LOCUS2524</name>
</gene>
<evidence type="ECO:0000313" key="5">
    <source>
        <dbReference type="Proteomes" id="UP000271889"/>
    </source>
</evidence>
<evidence type="ECO:0000259" key="3">
    <source>
        <dbReference type="PROSITE" id="PS51034"/>
    </source>
</evidence>
<name>A0A3P6SGF4_CYLGO</name>
<dbReference type="PANTHER" id="PTHR22907:SF51">
    <property type="entry name" value="CUTICLIN-1"/>
    <property type="match status" value="1"/>
</dbReference>
<proteinExistence type="predicted"/>
<dbReference type="PANTHER" id="PTHR22907">
    <property type="entry name" value="GH04558P"/>
    <property type="match status" value="1"/>
</dbReference>
<feature type="domain" description="ZP" evidence="3">
    <location>
        <begin position="1"/>
        <end position="75"/>
    </location>
</feature>
<protein>
    <recommendedName>
        <fullName evidence="3">ZP domain-containing protein</fullName>
    </recommendedName>
</protein>
<evidence type="ECO:0000256" key="1">
    <source>
        <dbReference type="ARBA" id="ARBA00022460"/>
    </source>
</evidence>
<dbReference type="OrthoDB" id="6139674at2759"/>
<reference evidence="4 5" key="1">
    <citation type="submission" date="2018-11" db="EMBL/GenBank/DDBJ databases">
        <authorList>
            <consortium name="Pathogen Informatics"/>
        </authorList>
    </citation>
    <scope>NUCLEOTIDE SEQUENCE [LARGE SCALE GENOMIC DNA]</scope>
</reference>
<keyword evidence="2" id="KW-0732">Signal</keyword>
<dbReference type="InterPro" id="IPR001507">
    <property type="entry name" value="ZP_dom"/>
</dbReference>
<sequence>MRTRSLNPRGVYVITTIVISFHPKFVTKVDRAYRIQCFYMEAAKDVSSPMNVSEMTTANVERFTQMPICRYDVSI</sequence>
<dbReference type="PROSITE" id="PS51034">
    <property type="entry name" value="ZP_2"/>
    <property type="match status" value="1"/>
</dbReference>
<dbReference type="GO" id="GO:0042302">
    <property type="term" value="F:structural constituent of cuticle"/>
    <property type="evidence" value="ECO:0007669"/>
    <property type="project" value="UniProtKB-KW"/>
</dbReference>
<evidence type="ECO:0000313" key="4">
    <source>
        <dbReference type="EMBL" id="VDK52918.1"/>
    </source>
</evidence>
<dbReference type="Proteomes" id="UP000271889">
    <property type="component" value="Unassembled WGS sequence"/>
</dbReference>
<dbReference type="EMBL" id="UYRV01005702">
    <property type="protein sequence ID" value="VDK52918.1"/>
    <property type="molecule type" value="Genomic_DNA"/>
</dbReference>
<organism evidence="4 5">
    <name type="scientific">Cylicostephanus goldi</name>
    <name type="common">Nematode worm</name>
    <dbReference type="NCBI Taxonomy" id="71465"/>
    <lineage>
        <taxon>Eukaryota</taxon>
        <taxon>Metazoa</taxon>
        <taxon>Ecdysozoa</taxon>
        <taxon>Nematoda</taxon>
        <taxon>Chromadorea</taxon>
        <taxon>Rhabditida</taxon>
        <taxon>Rhabditina</taxon>
        <taxon>Rhabditomorpha</taxon>
        <taxon>Strongyloidea</taxon>
        <taxon>Strongylidae</taxon>
        <taxon>Cylicostephanus</taxon>
    </lineage>
</organism>
<dbReference type="AlphaFoldDB" id="A0A3P6SGF4"/>
<keyword evidence="5" id="KW-1185">Reference proteome</keyword>
<dbReference type="Pfam" id="PF25057">
    <property type="entry name" value="CUT_N"/>
    <property type="match status" value="1"/>
</dbReference>
<accession>A0A3P6SGF4</accession>